<organism evidence="1 2">
    <name type="scientific">Cereibacter ovatus</name>
    <dbReference type="NCBI Taxonomy" id="439529"/>
    <lineage>
        <taxon>Bacteria</taxon>
        <taxon>Pseudomonadati</taxon>
        <taxon>Pseudomonadota</taxon>
        <taxon>Alphaproteobacteria</taxon>
        <taxon>Rhodobacterales</taxon>
        <taxon>Paracoccaceae</taxon>
        <taxon>Cereibacter</taxon>
    </lineage>
</organism>
<dbReference type="AlphaFoldDB" id="A0A285D011"/>
<protein>
    <recommendedName>
        <fullName evidence="3">DNA-binding protein</fullName>
    </recommendedName>
</protein>
<reference evidence="2" key="1">
    <citation type="submission" date="2017-08" db="EMBL/GenBank/DDBJ databases">
        <authorList>
            <person name="Varghese N."/>
            <person name="Submissions S."/>
        </authorList>
    </citation>
    <scope>NUCLEOTIDE SEQUENCE [LARGE SCALE GENOMIC DNA]</scope>
    <source>
        <strain evidence="2">JA234</strain>
    </source>
</reference>
<gene>
    <name evidence="1" type="ORF">SAMN05878503_11472</name>
</gene>
<dbReference type="RefSeq" id="WP_235841008.1">
    <property type="nucleotide sequence ID" value="NZ_OAOQ01000014.1"/>
</dbReference>
<keyword evidence="2" id="KW-1185">Reference proteome</keyword>
<evidence type="ECO:0008006" key="3">
    <source>
        <dbReference type="Google" id="ProtNLM"/>
    </source>
</evidence>
<accession>A0A285D011</accession>
<sequence length="81" mass="8950">MQEGMRARPATGEACPALADDLLRGADAIAQFVFGDAGQRRKVYYYASEAKVKLPVFRMGNVICARKSRLLGWIEMQEGAQ</sequence>
<dbReference type="EMBL" id="OAOQ01000014">
    <property type="protein sequence ID" value="SNX73177.1"/>
    <property type="molecule type" value="Genomic_DNA"/>
</dbReference>
<dbReference type="Proteomes" id="UP000219467">
    <property type="component" value="Unassembled WGS sequence"/>
</dbReference>
<proteinExistence type="predicted"/>
<evidence type="ECO:0000313" key="1">
    <source>
        <dbReference type="EMBL" id="SNX73177.1"/>
    </source>
</evidence>
<evidence type="ECO:0000313" key="2">
    <source>
        <dbReference type="Proteomes" id="UP000219467"/>
    </source>
</evidence>
<name>A0A285D011_9RHOB</name>